<dbReference type="SUPFAM" id="SSF52047">
    <property type="entry name" value="RNI-like"/>
    <property type="match status" value="1"/>
</dbReference>
<dbReference type="SMART" id="SM00364">
    <property type="entry name" value="LRR_BAC"/>
    <property type="match status" value="3"/>
</dbReference>
<dbReference type="GO" id="GO:0005737">
    <property type="term" value="C:cytoplasm"/>
    <property type="evidence" value="ECO:0007669"/>
    <property type="project" value="TreeGrafter"/>
</dbReference>
<reference evidence="4" key="1">
    <citation type="submission" date="2016-10" db="EMBL/GenBank/DDBJ databases">
        <authorList>
            <person name="Varghese N."/>
            <person name="Submissions S."/>
        </authorList>
    </citation>
    <scope>NUCLEOTIDE SEQUENCE [LARGE SCALE GENOMIC DNA]</scope>
    <source>
        <strain evidence="4">DSM 18733</strain>
    </source>
</reference>
<dbReference type="InterPro" id="IPR015315">
    <property type="entry name" value="DUF1963"/>
</dbReference>
<keyword evidence="2" id="KW-0677">Repeat</keyword>
<gene>
    <name evidence="3" type="ORF">SAMN05661044_03811</name>
</gene>
<dbReference type="PANTHER" id="PTHR48051:SF39">
    <property type="entry name" value="P53-INDUCED DEATH DOMAIN PROTEIN 1"/>
    <property type="match status" value="1"/>
</dbReference>
<dbReference type="InterPro" id="IPR032675">
    <property type="entry name" value="LRR_dom_sf"/>
</dbReference>
<evidence type="ECO:0000256" key="2">
    <source>
        <dbReference type="ARBA" id="ARBA00022737"/>
    </source>
</evidence>
<dbReference type="Pfam" id="PF09234">
    <property type="entry name" value="DUF1963"/>
    <property type="match status" value="1"/>
</dbReference>
<accession>A0A1H7UBF5</accession>
<dbReference type="OrthoDB" id="8856529at2"/>
<dbReference type="InterPro" id="IPR001611">
    <property type="entry name" value="Leu-rich_rpt"/>
</dbReference>
<dbReference type="Proteomes" id="UP000199421">
    <property type="component" value="Unassembled WGS sequence"/>
</dbReference>
<dbReference type="InterPro" id="IPR003591">
    <property type="entry name" value="Leu-rich_rpt_typical-subtyp"/>
</dbReference>
<dbReference type="InterPro" id="IPR050216">
    <property type="entry name" value="LRR_domain-containing"/>
</dbReference>
<name>A0A1H7UBF5_OLID1</name>
<dbReference type="Gene3D" id="3.80.10.10">
    <property type="entry name" value="Ribonuclease Inhibitor"/>
    <property type="match status" value="1"/>
</dbReference>
<organism evidence="3 4">
    <name type="scientific">Olivibacter domesticus</name>
    <name type="common">Pseudosphingobacterium domesticum</name>
    <dbReference type="NCBI Taxonomy" id="407022"/>
    <lineage>
        <taxon>Bacteria</taxon>
        <taxon>Pseudomonadati</taxon>
        <taxon>Bacteroidota</taxon>
        <taxon>Sphingobacteriia</taxon>
        <taxon>Sphingobacteriales</taxon>
        <taxon>Sphingobacteriaceae</taxon>
        <taxon>Olivibacter</taxon>
    </lineage>
</organism>
<dbReference type="Pfam" id="PF13855">
    <property type="entry name" value="LRR_8"/>
    <property type="match status" value="1"/>
</dbReference>
<dbReference type="RefSeq" id="WP_093327418.1">
    <property type="nucleotide sequence ID" value="NZ_FOAF01000005.1"/>
</dbReference>
<dbReference type="AlphaFoldDB" id="A0A1H7UBF5"/>
<sequence>MQTVQTKTFQINIPSLFENIRTVWESVRAEHEDGDDAAMIAVGLNENSYYNKFKGNDFAERFYNCCLERRGEVEIVEDKTIEVAGHTSYIRMAKSTMGYFFFFAVLNISEAYSYDFIGDCETGKQAFYIPLFEEAWRTFQYFGNPQEAMEEQQKGLTALFANLSDTVESEKEATQIPEIVDFQIPEDGKESFLVDNIPFEYLPSSTFLVTTTGNSGNDLSINLKATVGNYDDKTHGHILNDYDDGEIYLNFTLKNIYKAGIPTGQVSFKKDRDVINKAYLWKGGFHYSLEFYGELTLKEGWVGFSGYFQNIMETKIYPISFAKKIPLEGLAWQHYRFGSLEEIRTAPKEVVHHLHLTDLARETFPSELFDYINLESFGLFYTDNTSQHIKLTEIPSKINTFTQLKELSFSGIEQVDVIPKEIGDLKKLRSLNIFGSKARTIPPEILMLPELEFCSLSNNHLTELPSTLSSSLKSLYLQNNQLTTLPASILNLPHLKWLNITKNPFESLPPDLQKVEKLDLELEKKQVLLDYEYKGADGKGIIAFKNEIFFAKQDRELINTLDKVIKETDFITYKKGLEMLALWAVALQTTEQDDYNKKGNTRFGGLPDLPPTMEYPTFTTYHKDIMGYQFIAQLNCEELAPYQSYLPREGVLYFFITDQEEFEAKVIYFDGELSALQSAKDLAVDEEFIYDDHGIFTPFRVKVSKYVSIPSFYGDDHLYKGDATNLKELEETNYDEVEAFRTSLLAHAVEPVHGLNSYVFKQHGSPQIEASNKLKGHPEDYIVLLRVSSDNNTGFSFWDAGEIYFVIHKSDLAKGDFSNIFCGLESS</sequence>
<protein>
    <recommendedName>
        <fullName evidence="5">Leucine rich repeat-containing protein</fullName>
    </recommendedName>
</protein>
<dbReference type="Gene3D" id="2.30.320.10">
    <property type="entry name" value="YwqG-like"/>
    <property type="match status" value="1"/>
</dbReference>
<dbReference type="InterPro" id="IPR035948">
    <property type="entry name" value="YwqG-like_sf"/>
</dbReference>
<dbReference type="PANTHER" id="PTHR48051">
    <property type="match status" value="1"/>
</dbReference>
<dbReference type="PROSITE" id="PS51450">
    <property type="entry name" value="LRR"/>
    <property type="match status" value="1"/>
</dbReference>
<evidence type="ECO:0008006" key="5">
    <source>
        <dbReference type="Google" id="ProtNLM"/>
    </source>
</evidence>
<dbReference type="SUPFAM" id="SSF103032">
    <property type="entry name" value="Hypothetical protein YwqG"/>
    <property type="match status" value="1"/>
</dbReference>
<keyword evidence="4" id="KW-1185">Reference proteome</keyword>
<dbReference type="EMBL" id="FOAF01000005">
    <property type="protein sequence ID" value="SEL94096.1"/>
    <property type="molecule type" value="Genomic_DNA"/>
</dbReference>
<dbReference type="SMART" id="SM00369">
    <property type="entry name" value="LRR_TYP"/>
    <property type="match status" value="3"/>
</dbReference>
<evidence type="ECO:0000256" key="1">
    <source>
        <dbReference type="ARBA" id="ARBA00022614"/>
    </source>
</evidence>
<dbReference type="STRING" id="407022.SAMN05661044_03811"/>
<keyword evidence="1" id="KW-0433">Leucine-rich repeat</keyword>
<evidence type="ECO:0000313" key="3">
    <source>
        <dbReference type="EMBL" id="SEL94096.1"/>
    </source>
</evidence>
<proteinExistence type="predicted"/>
<evidence type="ECO:0000313" key="4">
    <source>
        <dbReference type="Proteomes" id="UP000199421"/>
    </source>
</evidence>